<accession>A0A9N9DD59</accession>
<protein>
    <recommendedName>
        <fullName evidence="4">Succinate dehydrogenase assembly factor 2, mitochondrial</fullName>
        <shortName evidence="4">SDH assembly factor 2</shortName>
        <shortName evidence="4">SDHAF2</shortName>
    </recommendedName>
</protein>
<reference evidence="6" key="1">
    <citation type="submission" date="2021-06" db="EMBL/GenBank/DDBJ databases">
        <authorList>
            <person name="Kallberg Y."/>
            <person name="Tangrot J."/>
            <person name="Rosling A."/>
        </authorList>
    </citation>
    <scope>NUCLEOTIDE SEQUENCE</scope>
    <source>
        <strain evidence="6">UK204</strain>
    </source>
</reference>
<dbReference type="PANTHER" id="PTHR12469:SF2">
    <property type="entry name" value="SUCCINATE DEHYDROGENASE ASSEMBLY FACTOR 2, MITOCHONDRIAL"/>
    <property type="match status" value="1"/>
</dbReference>
<dbReference type="InterPro" id="IPR036714">
    <property type="entry name" value="SDH_sf"/>
</dbReference>
<proteinExistence type="inferred from homology"/>
<evidence type="ECO:0000256" key="1">
    <source>
        <dbReference type="ARBA" id="ARBA00004305"/>
    </source>
</evidence>
<dbReference type="InterPro" id="IPR028882">
    <property type="entry name" value="SDHAF2"/>
</dbReference>
<dbReference type="PANTHER" id="PTHR12469">
    <property type="entry name" value="PROTEIN EMI5 HOMOLOG, MITOCHONDRIAL"/>
    <property type="match status" value="1"/>
</dbReference>
<dbReference type="GO" id="GO:0005759">
    <property type="term" value="C:mitochondrial matrix"/>
    <property type="evidence" value="ECO:0007669"/>
    <property type="project" value="UniProtKB-SubCell"/>
</dbReference>
<evidence type="ECO:0000313" key="7">
    <source>
        <dbReference type="Proteomes" id="UP000789570"/>
    </source>
</evidence>
<evidence type="ECO:0000256" key="4">
    <source>
        <dbReference type="HAMAP-Rule" id="MF_03057"/>
    </source>
</evidence>
<dbReference type="FunFam" id="1.10.150.250:FF:000002">
    <property type="entry name" value="Succinate dehydrogenase assembly factor 2, mitochondrial"/>
    <property type="match status" value="1"/>
</dbReference>
<dbReference type="EMBL" id="CAJVPQ010003540">
    <property type="protein sequence ID" value="CAG8630817.1"/>
    <property type="molecule type" value="Genomic_DNA"/>
</dbReference>
<dbReference type="HAMAP" id="MF_03057">
    <property type="entry name" value="SDHAF2"/>
    <property type="match status" value="1"/>
</dbReference>
<comment type="subunit">
    <text evidence="4">Interacts with the flavoprotein subunit within the SDH catalytic dimer.</text>
</comment>
<keyword evidence="7" id="KW-1185">Reference proteome</keyword>
<comment type="similarity">
    <text evidence="4">Belongs to the SDHAF2 family.</text>
</comment>
<dbReference type="SUPFAM" id="SSF109910">
    <property type="entry name" value="YgfY-like"/>
    <property type="match status" value="1"/>
</dbReference>
<dbReference type="OrthoDB" id="284292at2759"/>
<organism evidence="6 7">
    <name type="scientific">Funneliformis caledonium</name>
    <dbReference type="NCBI Taxonomy" id="1117310"/>
    <lineage>
        <taxon>Eukaryota</taxon>
        <taxon>Fungi</taxon>
        <taxon>Fungi incertae sedis</taxon>
        <taxon>Mucoromycota</taxon>
        <taxon>Glomeromycotina</taxon>
        <taxon>Glomeromycetes</taxon>
        <taxon>Glomerales</taxon>
        <taxon>Glomeraceae</taxon>
        <taxon>Funneliformis</taxon>
    </lineage>
</organism>
<sequence length="167" mass="19539">MALFTIAQLIRYNKIILSTQQLTPIRPLSIIQLRHNSSNTNSNTNSPNNKEVGNDSNLLPYHNISPIPRPNESIEQKRSRLLYQSRKRGILETDLLLSTFANKYLKCFTESELKEYDELLDVPDWDIYYFSTNKKPIPSKWENSSVFNKFKQHVKNEGRVILRMPNL</sequence>
<comment type="subcellular location">
    <subcellularLocation>
        <location evidence="1 4">Mitochondrion matrix</location>
    </subcellularLocation>
</comment>
<keyword evidence="2 4" id="KW-0496">Mitochondrion</keyword>
<evidence type="ECO:0000313" key="6">
    <source>
        <dbReference type="EMBL" id="CAG8630817.1"/>
    </source>
</evidence>
<feature type="region of interest" description="Disordered" evidence="5">
    <location>
        <begin position="36"/>
        <end position="71"/>
    </location>
</feature>
<dbReference type="GO" id="GO:0034553">
    <property type="term" value="P:mitochondrial respiratory chain complex II assembly"/>
    <property type="evidence" value="ECO:0007669"/>
    <property type="project" value="TreeGrafter"/>
</dbReference>
<name>A0A9N9DD59_9GLOM</name>
<dbReference type="InterPro" id="IPR005631">
    <property type="entry name" value="SDH"/>
</dbReference>
<dbReference type="GO" id="GO:0006121">
    <property type="term" value="P:mitochondrial electron transport, succinate to ubiquinone"/>
    <property type="evidence" value="ECO:0007669"/>
    <property type="project" value="UniProtKB-UniRule"/>
</dbReference>
<evidence type="ECO:0000256" key="3">
    <source>
        <dbReference type="ARBA" id="ARBA00023186"/>
    </source>
</evidence>
<dbReference type="Proteomes" id="UP000789570">
    <property type="component" value="Unassembled WGS sequence"/>
</dbReference>
<evidence type="ECO:0000256" key="5">
    <source>
        <dbReference type="SAM" id="MobiDB-lite"/>
    </source>
</evidence>
<feature type="compositionally biased region" description="Low complexity" evidence="5">
    <location>
        <begin position="36"/>
        <end position="49"/>
    </location>
</feature>
<dbReference type="AlphaFoldDB" id="A0A9N9DD59"/>
<dbReference type="GO" id="GO:0006099">
    <property type="term" value="P:tricarboxylic acid cycle"/>
    <property type="evidence" value="ECO:0007669"/>
    <property type="project" value="TreeGrafter"/>
</dbReference>
<keyword evidence="3 4" id="KW-0143">Chaperone</keyword>
<gene>
    <name evidence="6" type="ORF">FCALED_LOCUS10059</name>
</gene>
<dbReference type="Pfam" id="PF03937">
    <property type="entry name" value="Sdh5"/>
    <property type="match status" value="1"/>
</dbReference>
<evidence type="ECO:0000256" key="2">
    <source>
        <dbReference type="ARBA" id="ARBA00023128"/>
    </source>
</evidence>
<dbReference type="Gene3D" id="1.10.150.250">
    <property type="entry name" value="Flavinator of succinate dehydrogenase"/>
    <property type="match status" value="1"/>
</dbReference>
<comment type="function">
    <text evidence="4">Plays an essential role in the assembly of succinate dehydrogenase (SDH), an enzyme complex (also referred to as respiratory complex II) that is a component of both the tricarboxylic acid (TCA) cycle and the mitochondrial electron transport chain, and which couples the oxidation of succinate to fumarate with the reduction of ubiquinone (coenzyme Q) to ubiquinol. Required for flavinylation (covalent attachment of FAD) of the flavoprotein subunit of the SDH catalytic dimer.</text>
</comment>
<comment type="caution">
    <text evidence="6">The sequence shown here is derived from an EMBL/GenBank/DDBJ whole genome shotgun (WGS) entry which is preliminary data.</text>
</comment>